<dbReference type="AlphaFoldDB" id="A0AAX3MVM2"/>
<dbReference type="RefSeq" id="WP_205054813.1">
    <property type="nucleotide sequence ID" value="NZ_CP118101.1"/>
</dbReference>
<name>A0AAX3MVM2_9BACL</name>
<proteinExistence type="predicted"/>
<reference evidence="1" key="1">
    <citation type="submission" date="2023-02" db="EMBL/GenBank/DDBJ databases">
        <title>Pathogen: clinical or host-associated sample.</title>
        <authorList>
            <person name="Hergert J."/>
            <person name="Casey R."/>
            <person name="Wagner J."/>
            <person name="Young E.L."/>
            <person name="Oakeson K.F."/>
        </authorList>
    </citation>
    <scope>NUCLEOTIDE SEQUENCE</scope>
    <source>
        <strain evidence="1">2022CK-00830</strain>
    </source>
</reference>
<dbReference type="Pfam" id="PF18952">
    <property type="entry name" value="DUF5696"/>
    <property type="match status" value="1"/>
</dbReference>
<dbReference type="Gene3D" id="3.20.20.80">
    <property type="entry name" value="Glycosidases"/>
    <property type="match status" value="1"/>
</dbReference>
<sequence>MRLAKYRKAVFFILLAFVIIFGASRLEVKFRGDHMVPAAQQGVSGGAEQQEASLPVEADFRAAAETESLILKLDETTGHFIVLDKRSGSIWRSYPDPQDFEHETIGGIWKTHLVSPLMFQYTDFTVYNTQPRESNFRTLGGTIEDIKEIDGGIQWTYDMPALELSVPVQIRIQDDYVETKIVDQGLKEGKYSLIWLRLFPFMAAEHSTDREGYLFVPDGSGTLIAYDDHRLNTNLGYQESVYGKDPSFMSKLGFSSRYPAQMPVFGIHSGGKGLLAVIEDGAEYSDIFAAPSGMLSSYNWITAQQTYRATFEQITNRSKGTSFTTYNKDERFGTDRTVRYYFLNNGRSDYVGMAERYRKYLMEEKGLQKQSESTSGNIPLHLTILGGDSEDGMLGSRYIQATTTEQAAHILSDLRKRGMGPMSVTYLGWQKGGYAQYGGYLGVEQALGGEQGMKDFIQHAHSLDIPVMLGVNYEFNNTGNGGFREQYHAVRNMAGTMQEARIRGDEVYLASSRFIQKVLHKELSSYAELGADGLSLLVTGSRLDSDYNTRMGASRTEAIYIQQQLLQQVKDTLGNVWIESPNFYMLSGADHVNALPDDYSYDLFSQEAVPFAQIALHGLITYTSGYENDRQQYKHDFMRDIEYGALPSFLFTAVPAERLSEAHGLQLKSSHYTSWADSAASEYRRYNDALSGVQHQFIVQHRKLAEGIKATTYEDGTMIIVNYTESAFVYNGEEVAGQDFKVLKGDGA</sequence>
<evidence type="ECO:0000313" key="2">
    <source>
        <dbReference type="Proteomes" id="UP001220962"/>
    </source>
</evidence>
<protein>
    <submittedName>
        <fullName evidence="1">DUF5696 domain-containing protein</fullName>
    </submittedName>
</protein>
<gene>
    <name evidence="1" type="ORF">PUW23_19340</name>
</gene>
<evidence type="ECO:0000313" key="1">
    <source>
        <dbReference type="EMBL" id="WDH81651.1"/>
    </source>
</evidence>
<dbReference type="Proteomes" id="UP001220962">
    <property type="component" value="Chromosome"/>
</dbReference>
<dbReference type="InterPro" id="IPR043751">
    <property type="entry name" value="DUF5696"/>
</dbReference>
<accession>A0AAX3MVM2</accession>
<organism evidence="1 2">
    <name type="scientific">Paenibacillus urinalis</name>
    <dbReference type="NCBI Taxonomy" id="521520"/>
    <lineage>
        <taxon>Bacteria</taxon>
        <taxon>Bacillati</taxon>
        <taxon>Bacillota</taxon>
        <taxon>Bacilli</taxon>
        <taxon>Bacillales</taxon>
        <taxon>Paenibacillaceae</taxon>
        <taxon>Paenibacillus</taxon>
    </lineage>
</organism>
<dbReference type="EMBL" id="CP118101">
    <property type="protein sequence ID" value="WDH81651.1"/>
    <property type="molecule type" value="Genomic_DNA"/>
</dbReference>